<evidence type="ECO:0000259" key="3">
    <source>
        <dbReference type="PROSITE" id="PS50110"/>
    </source>
</evidence>
<dbReference type="AlphaFoldDB" id="A0A975HIN4"/>
<keyword evidence="5" id="KW-1185">Reference proteome</keyword>
<name>A0A975HIN4_9GAMM</name>
<sequence length="122" mass="13684">MNKRLLVIDDAEDILHLFYTLLTDLGFRDIDLVSTGREAISALRSHRYDLVILDIELPDINGKQVLDTINVEGFDAPVVMCSAHNSVDNVQVTWEMGAKGFLSKPVDPNKLKNLLERIGVYS</sequence>
<evidence type="ECO:0000256" key="1">
    <source>
        <dbReference type="ARBA" id="ARBA00022553"/>
    </source>
</evidence>
<accession>A0A975HIN4</accession>
<dbReference type="InterPro" id="IPR011006">
    <property type="entry name" value="CheY-like_superfamily"/>
</dbReference>
<dbReference type="EMBL" id="CP072110">
    <property type="protein sequence ID" value="QTH64348.1"/>
    <property type="molecule type" value="Genomic_DNA"/>
</dbReference>
<dbReference type="InterPro" id="IPR050595">
    <property type="entry name" value="Bact_response_regulator"/>
</dbReference>
<dbReference type="PANTHER" id="PTHR44591:SF3">
    <property type="entry name" value="RESPONSE REGULATORY DOMAIN-CONTAINING PROTEIN"/>
    <property type="match status" value="1"/>
</dbReference>
<keyword evidence="1 2" id="KW-0597">Phosphoprotein</keyword>
<protein>
    <submittedName>
        <fullName evidence="4">Response regulator</fullName>
    </submittedName>
</protein>
<dbReference type="InterPro" id="IPR001789">
    <property type="entry name" value="Sig_transdc_resp-reg_receiver"/>
</dbReference>
<dbReference type="PANTHER" id="PTHR44591">
    <property type="entry name" value="STRESS RESPONSE REGULATOR PROTEIN 1"/>
    <property type="match status" value="1"/>
</dbReference>
<dbReference type="Pfam" id="PF00072">
    <property type="entry name" value="Response_reg"/>
    <property type="match status" value="1"/>
</dbReference>
<feature type="modified residue" description="4-aspartylphosphate" evidence="2">
    <location>
        <position position="54"/>
    </location>
</feature>
<reference evidence="4" key="1">
    <citation type="submission" date="2021-03" db="EMBL/GenBank/DDBJ databases">
        <title>Description of Psychrosphaera ytuae sp. nov. isolated from deep sea sediment of South China Sea.</title>
        <authorList>
            <person name="Zhang J."/>
            <person name="Xu X.-D."/>
        </authorList>
    </citation>
    <scope>NUCLEOTIDE SEQUENCE</scope>
    <source>
        <strain evidence="4">MTZ26</strain>
    </source>
</reference>
<dbReference type="SMART" id="SM00448">
    <property type="entry name" value="REC"/>
    <property type="match status" value="1"/>
</dbReference>
<dbReference type="RefSeq" id="WP_208832403.1">
    <property type="nucleotide sequence ID" value="NZ_CP072110.1"/>
</dbReference>
<gene>
    <name evidence="4" type="ORF">J1N51_02355</name>
</gene>
<dbReference type="PROSITE" id="PS50110">
    <property type="entry name" value="RESPONSE_REGULATORY"/>
    <property type="match status" value="1"/>
</dbReference>
<dbReference type="SUPFAM" id="SSF52172">
    <property type="entry name" value="CheY-like"/>
    <property type="match status" value="1"/>
</dbReference>
<organism evidence="4 5">
    <name type="scientific">Psychrosphaera ytuae</name>
    <dbReference type="NCBI Taxonomy" id="2820710"/>
    <lineage>
        <taxon>Bacteria</taxon>
        <taxon>Pseudomonadati</taxon>
        <taxon>Pseudomonadota</taxon>
        <taxon>Gammaproteobacteria</taxon>
        <taxon>Alteromonadales</taxon>
        <taxon>Pseudoalteromonadaceae</taxon>
        <taxon>Psychrosphaera</taxon>
    </lineage>
</organism>
<feature type="domain" description="Response regulatory" evidence="3">
    <location>
        <begin position="4"/>
        <end position="119"/>
    </location>
</feature>
<evidence type="ECO:0000313" key="4">
    <source>
        <dbReference type="EMBL" id="QTH64348.1"/>
    </source>
</evidence>
<dbReference type="GO" id="GO:0000160">
    <property type="term" value="P:phosphorelay signal transduction system"/>
    <property type="evidence" value="ECO:0007669"/>
    <property type="project" value="InterPro"/>
</dbReference>
<evidence type="ECO:0000256" key="2">
    <source>
        <dbReference type="PROSITE-ProRule" id="PRU00169"/>
    </source>
</evidence>
<evidence type="ECO:0000313" key="5">
    <source>
        <dbReference type="Proteomes" id="UP000682739"/>
    </source>
</evidence>
<dbReference type="Gene3D" id="3.40.50.2300">
    <property type="match status" value="1"/>
</dbReference>
<dbReference type="Proteomes" id="UP000682739">
    <property type="component" value="Chromosome"/>
</dbReference>
<proteinExistence type="predicted"/>
<dbReference type="KEGG" id="psym:J1N51_02355"/>